<dbReference type="Gene3D" id="1.10.720.40">
    <property type="match status" value="1"/>
</dbReference>
<dbReference type="InterPro" id="IPR011015">
    <property type="entry name" value="LEM/LEM-like_dom_sf"/>
</dbReference>
<dbReference type="PROSITE" id="PS50954">
    <property type="entry name" value="LEM"/>
    <property type="match status" value="1"/>
</dbReference>
<dbReference type="PANTHER" id="PTHR12019">
    <property type="entry name" value="LAMINA-ASSOCIATED POLYPEPTIDE THYMOPOIETIN"/>
    <property type="match status" value="1"/>
</dbReference>
<dbReference type="SMART" id="SM00540">
    <property type="entry name" value="LEM"/>
    <property type="match status" value="1"/>
</dbReference>
<feature type="region of interest" description="Disordered" evidence="1">
    <location>
        <begin position="45"/>
        <end position="103"/>
    </location>
</feature>
<organism evidence="3 4">
    <name type="scientific">Strongylus vulgaris</name>
    <name type="common">Blood worm</name>
    <dbReference type="NCBI Taxonomy" id="40348"/>
    <lineage>
        <taxon>Eukaryota</taxon>
        <taxon>Metazoa</taxon>
        <taxon>Ecdysozoa</taxon>
        <taxon>Nematoda</taxon>
        <taxon>Chromadorea</taxon>
        <taxon>Rhabditida</taxon>
        <taxon>Rhabditina</taxon>
        <taxon>Rhabditomorpha</taxon>
        <taxon>Strongyloidea</taxon>
        <taxon>Strongylidae</taxon>
        <taxon>Strongylus</taxon>
    </lineage>
</organism>
<evidence type="ECO:0000259" key="2">
    <source>
        <dbReference type="PROSITE" id="PS50954"/>
    </source>
</evidence>
<reference evidence="3 4" key="1">
    <citation type="submission" date="2018-11" db="EMBL/GenBank/DDBJ databases">
        <authorList>
            <consortium name="Pathogen Informatics"/>
        </authorList>
    </citation>
    <scope>NUCLEOTIDE SEQUENCE [LARGE SCALE GENOMIC DNA]</scope>
</reference>
<dbReference type="PANTHER" id="PTHR12019:SF9">
    <property type="entry name" value="THYMOPOIETIN"/>
    <property type="match status" value="1"/>
</dbReference>
<evidence type="ECO:0000313" key="4">
    <source>
        <dbReference type="Proteomes" id="UP000270094"/>
    </source>
</evidence>
<dbReference type="Proteomes" id="UP000270094">
    <property type="component" value="Unassembled WGS sequence"/>
</dbReference>
<protein>
    <recommendedName>
        <fullName evidence="2">LEM domain-containing protein</fullName>
    </recommendedName>
</protein>
<evidence type="ECO:0000256" key="1">
    <source>
        <dbReference type="SAM" id="MobiDB-lite"/>
    </source>
</evidence>
<accession>A0A3P7IF82</accession>
<feature type="compositionally biased region" description="Low complexity" evidence="1">
    <location>
        <begin position="61"/>
        <end position="84"/>
    </location>
</feature>
<dbReference type="FunFam" id="1.10.720.40:FF:000001">
    <property type="entry name" value="LEM domain containing 2, isoform CRA_a"/>
    <property type="match status" value="1"/>
</dbReference>
<evidence type="ECO:0000313" key="3">
    <source>
        <dbReference type="EMBL" id="VDM66543.1"/>
    </source>
</evidence>
<proteinExistence type="predicted"/>
<dbReference type="AlphaFoldDB" id="A0A3P7IF82"/>
<dbReference type="Pfam" id="PF03020">
    <property type="entry name" value="LEM"/>
    <property type="match status" value="1"/>
</dbReference>
<dbReference type="InterPro" id="IPR051656">
    <property type="entry name" value="LEM_domain"/>
</dbReference>
<dbReference type="EMBL" id="UYYB01003079">
    <property type="protein sequence ID" value="VDM66543.1"/>
    <property type="molecule type" value="Genomic_DNA"/>
</dbReference>
<dbReference type="SUPFAM" id="SSF63451">
    <property type="entry name" value="LEM domain"/>
    <property type="match status" value="1"/>
</dbReference>
<dbReference type="OrthoDB" id="6363067at2759"/>
<sequence length="181" mass="20145">MKDVALLSDNELRNELTKYNVNVGPVSGTTRSLYEKKLIKLRKQGLPEASVTSLVKPKVTPPSKRSISKSPSRMSSVTRSSTLSGRKMNRSESEDGSDSEAVSQVLHHPRVVTSTPEALLENTTYVRPIPSKAKMDYNESECAYYSMLFFVERRERIGRRGILPRLSPSFGLSGPLNDITV</sequence>
<dbReference type="InterPro" id="IPR003887">
    <property type="entry name" value="LEM_dom"/>
</dbReference>
<gene>
    <name evidence="3" type="ORF">SVUK_LOCUS1541</name>
</gene>
<keyword evidence="4" id="KW-1185">Reference proteome</keyword>
<name>A0A3P7IF82_STRVU</name>
<dbReference type="CDD" id="cd12940">
    <property type="entry name" value="LEM_LAP2_LEMD1"/>
    <property type="match status" value="1"/>
</dbReference>
<feature type="domain" description="LEM" evidence="2">
    <location>
        <begin position="1"/>
        <end position="45"/>
    </location>
</feature>